<feature type="compositionally biased region" description="Basic and acidic residues" evidence="1">
    <location>
        <begin position="61"/>
        <end position="71"/>
    </location>
</feature>
<evidence type="ECO:0000313" key="3">
    <source>
        <dbReference type="Proteomes" id="UP001066276"/>
    </source>
</evidence>
<evidence type="ECO:0000256" key="1">
    <source>
        <dbReference type="SAM" id="MobiDB-lite"/>
    </source>
</evidence>
<protein>
    <submittedName>
        <fullName evidence="2">Uncharacterized protein</fullName>
    </submittedName>
</protein>
<feature type="region of interest" description="Disordered" evidence="1">
    <location>
        <begin position="49"/>
        <end position="160"/>
    </location>
</feature>
<dbReference type="AlphaFoldDB" id="A0AAV7VK53"/>
<keyword evidence="3" id="KW-1185">Reference proteome</keyword>
<feature type="compositionally biased region" description="Pro residues" evidence="1">
    <location>
        <begin position="118"/>
        <end position="145"/>
    </location>
</feature>
<comment type="caution">
    <text evidence="2">The sequence shown here is derived from an EMBL/GenBank/DDBJ whole genome shotgun (WGS) entry which is preliminary data.</text>
</comment>
<feature type="compositionally biased region" description="Low complexity" evidence="1">
    <location>
        <begin position="176"/>
        <end position="188"/>
    </location>
</feature>
<feature type="region of interest" description="Disordered" evidence="1">
    <location>
        <begin position="176"/>
        <end position="195"/>
    </location>
</feature>
<reference evidence="2" key="1">
    <citation type="journal article" date="2022" name="bioRxiv">
        <title>Sequencing and chromosome-scale assembly of the giantPleurodeles waltlgenome.</title>
        <authorList>
            <person name="Brown T."/>
            <person name="Elewa A."/>
            <person name="Iarovenko S."/>
            <person name="Subramanian E."/>
            <person name="Araus A.J."/>
            <person name="Petzold A."/>
            <person name="Susuki M."/>
            <person name="Suzuki K.-i.T."/>
            <person name="Hayashi T."/>
            <person name="Toyoda A."/>
            <person name="Oliveira C."/>
            <person name="Osipova E."/>
            <person name="Leigh N.D."/>
            <person name="Simon A."/>
            <person name="Yun M.H."/>
        </authorList>
    </citation>
    <scope>NUCLEOTIDE SEQUENCE</scope>
    <source>
        <strain evidence="2">20211129_DDA</strain>
        <tissue evidence="2">Liver</tissue>
    </source>
</reference>
<feature type="compositionally biased region" description="Polar residues" evidence="1">
    <location>
        <begin position="100"/>
        <end position="113"/>
    </location>
</feature>
<proteinExistence type="predicted"/>
<gene>
    <name evidence="2" type="ORF">NDU88_004233</name>
</gene>
<sequence length="374" mass="39619">MHIRSSMQDSLMVVACFSVIMPPKKASTPKGKGRDPELSQLLRLVLEKLGSDDAIEVNGSPEKDVSRDRCPRPKRSHVVPSAAFPPVKRSRKGKTPGPASLNQAPSTAVSQPAQMARPEPPAPTSPSGAPPTPLPGVVPPAPYVPPAARVPEQQAQTQDPSRLALLEVSRLFASINPPTSNTPLPTTPWGSSDSLQNSLHDLKLQVEALAVPHTSNSLQASANSPSVTQTPSAILASSPIVQNALPRSSKAHGQDNHTKEGTTDALLSRPARKLAKERALGRLVGPFKSPPLAGFVCSPLGVVPKKEPGQFRLIHNLSAPKGSSVNDAIDPQLCSVHYASVDNVVEKVRALGHGAWLAKNDIELAFRLLPVHPD</sequence>
<feature type="compositionally biased region" description="Basic and acidic residues" evidence="1">
    <location>
        <begin position="252"/>
        <end position="262"/>
    </location>
</feature>
<feature type="region of interest" description="Disordered" evidence="1">
    <location>
        <begin position="246"/>
        <end position="270"/>
    </location>
</feature>
<evidence type="ECO:0000313" key="2">
    <source>
        <dbReference type="EMBL" id="KAJ1200409.1"/>
    </source>
</evidence>
<dbReference type="EMBL" id="JANPWB010000003">
    <property type="protein sequence ID" value="KAJ1200409.1"/>
    <property type="molecule type" value="Genomic_DNA"/>
</dbReference>
<dbReference type="Proteomes" id="UP001066276">
    <property type="component" value="Chromosome 2_1"/>
</dbReference>
<accession>A0AAV7VK53</accession>
<organism evidence="2 3">
    <name type="scientific">Pleurodeles waltl</name>
    <name type="common">Iberian ribbed newt</name>
    <dbReference type="NCBI Taxonomy" id="8319"/>
    <lineage>
        <taxon>Eukaryota</taxon>
        <taxon>Metazoa</taxon>
        <taxon>Chordata</taxon>
        <taxon>Craniata</taxon>
        <taxon>Vertebrata</taxon>
        <taxon>Euteleostomi</taxon>
        <taxon>Amphibia</taxon>
        <taxon>Batrachia</taxon>
        <taxon>Caudata</taxon>
        <taxon>Salamandroidea</taxon>
        <taxon>Salamandridae</taxon>
        <taxon>Pleurodelinae</taxon>
        <taxon>Pleurodeles</taxon>
    </lineage>
</organism>
<name>A0AAV7VK53_PLEWA</name>